<dbReference type="InterPro" id="IPR058788">
    <property type="entry name" value="ApnL_N"/>
</dbReference>
<dbReference type="InterPro" id="IPR058787">
    <property type="entry name" value="ApnL_M"/>
</dbReference>
<dbReference type="Proteomes" id="UP000013909">
    <property type="component" value="Unassembled WGS sequence"/>
</dbReference>
<evidence type="ECO:0000259" key="2">
    <source>
        <dbReference type="Pfam" id="PF25838"/>
    </source>
</evidence>
<protein>
    <submittedName>
        <fullName evidence="3">Uncharacterized protein</fullName>
    </submittedName>
</protein>
<comment type="caution">
    <text evidence="3">The sequence shown here is derived from an EMBL/GenBank/DDBJ whole genome shotgun (WGS) entry which is preliminary data.</text>
</comment>
<feature type="domain" description="D-apionate lactonase TIM barrel" evidence="2">
    <location>
        <begin position="263"/>
        <end position="490"/>
    </location>
</feature>
<keyword evidence="4" id="KW-1185">Reference proteome</keyword>
<dbReference type="EMBL" id="AQHR01000085">
    <property type="protein sequence ID" value="EON76674.1"/>
    <property type="molecule type" value="Genomic_DNA"/>
</dbReference>
<dbReference type="Pfam" id="PF25837">
    <property type="entry name" value="Apionate_lact_N"/>
    <property type="match status" value="1"/>
</dbReference>
<evidence type="ECO:0000259" key="1">
    <source>
        <dbReference type="Pfam" id="PF25837"/>
    </source>
</evidence>
<dbReference type="OrthoDB" id="931854at2"/>
<dbReference type="AlphaFoldDB" id="R7ZRR4"/>
<reference evidence="3 4" key="1">
    <citation type="submission" date="2013-02" db="EMBL/GenBank/DDBJ databases">
        <title>A novel strain isolated from Lonar lake, Maharashtra, India.</title>
        <authorList>
            <person name="Singh A."/>
        </authorList>
    </citation>
    <scope>NUCLEOTIDE SEQUENCE [LARGE SCALE GENOMIC DNA]</scope>
    <source>
        <strain evidence="3 4">AK24</strain>
    </source>
</reference>
<evidence type="ECO:0000313" key="4">
    <source>
        <dbReference type="Proteomes" id="UP000013909"/>
    </source>
</evidence>
<feature type="domain" description="D-apionate lactonase N-terminal" evidence="1">
    <location>
        <begin position="4"/>
        <end position="216"/>
    </location>
</feature>
<gene>
    <name evidence="3" type="ORF">ADIS_3124</name>
</gene>
<organism evidence="3 4">
    <name type="scientific">Lunatimonas lonarensis</name>
    <dbReference type="NCBI Taxonomy" id="1232681"/>
    <lineage>
        <taxon>Bacteria</taxon>
        <taxon>Pseudomonadati</taxon>
        <taxon>Bacteroidota</taxon>
        <taxon>Cytophagia</taxon>
        <taxon>Cytophagales</taxon>
        <taxon>Cyclobacteriaceae</taxon>
    </lineage>
</organism>
<accession>R7ZRR4</accession>
<dbReference type="Pfam" id="PF25838">
    <property type="entry name" value="Apionate_lact_M"/>
    <property type="match status" value="1"/>
</dbReference>
<proteinExistence type="predicted"/>
<dbReference type="PATRIC" id="fig|1288963.3.peg.3118"/>
<name>R7ZRR4_9BACT</name>
<evidence type="ECO:0000313" key="3">
    <source>
        <dbReference type="EMBL" id="EON76674.1"/>
    </source>
</evidence>
<dbReference type="RefSeq" id="WP_010855258.1">
    <property type="nucleotide sequence ID" value="NZ_AQHR01000085.1"/>
</dbReference>
<dbReference type="STRING" id="1232681.ADIS_3124"/>
<sequence>MTGKKLNAGKLSLWYEEGFLRYIQYGNQEVIRMINHALRDHNWGTLPMKIEEENIKEGKETFNIHYKASFNHGNISFALDCEIRGHPDNSLSFSYKGRALSDFTRNRIGFTVLHPASPCVGNPISIVHTDQSRTQSHFPVQINPHQPFMDIKEMHWSLAENIGAGLYFEGEIFETEDQRNWTDASYKTYCTPLGIPFPVQLRKGDEVNQKITLKVKAPEGLSPQEEVDSPVVVSIDQDSALTLPALGAMLTGPMKQEIIRELVNDLGLDYLRVNIELDEDTDESPLSSTKNLEIPLELAVFSDDPDVEKLKNWTKESGKIKRLLLFGNTSKVTPEGWLNKVPELRQAFPETQLIGGTDAFFAELNRERIDAGRLDGVSFSINPQVHAFDDQSLIETLPAQGYTVKSAQSLYPGKLVGISPVSFHMRWNPNATEPGKPLREPTGWTDQRQYTPFGAFWWLISLKYLHLAGAGKVCFFELMGENGWARQVGEGLEKSPAFALRSQLKDYRKALPCSSEKPLLVDAIAFENDHEISLFVVNWTKTEVSIKVPGGFTPVAYLTEQKFEWHKADISSMRMPRRSLVHYKTTL</sequence>